<organism evidence="1 2">
    <name type="scientific">Smallanthus sonchifolius</name>
    <dbReference type="NCBI Taxonomy" id="185202"/>
    <lineage>
        <taxon>Eukaryota</taxon>
        <taxon>Viridiplantae</taxon>
        <taxon>Streptophyta</taxon>
        <taxon>Embryophyta</taxon>
        <taxon>Tracheophyta</taxon>
        <taxon>Spermatophyta</taxon>
        <taxon>Magnoliopsida</taxon>
        <taxon>eudicotyledons</taxon>
        <taxon>Gunneridae</taxon>
        <taxon>Pentapetalae</taxon>
        <taxon>asterids</taxon>
        <taxon>campanulids</taxon>
        <taxon>Asterales</taxon>
        <taxon>Asteraceae</taxon>
        <taxon>Asteroideae</taxon>
        <taxon>Heliantheae alliance</taxon>
        <taxon>Millerieae</taxon>
        <taxon>Smallanthus</taxon>
    </lineage>
</organism>
<evidence type="ECO:0000313" key="2">
    <source>
        <dbReference type="Proteomes" id="UP001056120"/>
    </source>
</evidence>
<accession>A0ACB9FRP7</accession>
<protein>
    <submittedName>
        <fullName evidence="1">Uncharacterized protein</fullName>
    </submittedName>
</protein>
<comment type="caution">
    <text evidence="1">The sequence shown here is derived from an EMBL/GenBank/DDBJ whole genome shotgun (WGS) entry which is preliminary data.</text>
</comment>
<sequence length="126" mass="14318">MSLAFPSPITDDVPATTYKIVAIIQKGKGTQPTQKDATTTLVVKEFNYSWVIEEVLEEMKHALMVKDVIEKISDATCFGIKKNEEKLKAPHLEDIHLTIHVTTEAKKQNILEKTVNRKEIVLEMIR</sequence>
<gene>
    <name evidence="1" type="ORF">L1987_48463</name>
</gene>
<reference evidence="1 2" key="2">
    <citation type="journal article" date="2022" name="Mol. Ecol. Resour.">
        <title>The genomes of chicory, endive, great burdock and yacon provide insights into Asteraceae paleo-polyploidization history and plant inulin production.</title>
        <authorList>
            <person name="Fan W."/>
            <person name="Wang S."/>
            <person name="Wang H."/>
            <person name="Wang A."/>
            <person name="Jiang F."/>
            <person name="Liu H."/>
            <person name="Zhao H."/>
            <person name="Xu D."/>
            <person name="Zhang Y."/>
        </authorList>
    </citation>
    <scope>NUCLEOTIDE SEQUENCE [LARGE SCALE GENOMIC DNA]</scope>
    <source>
        <strain evidence="2">cv. Yunnan</strain>
        <tissue evidence="1">Leaves</tissue>
    </source>
</reference>
<proteinExistence type="predicted"/>
<name>A0ACB9FRP7_9ASTR</name>
<dbReference type="Proteomes" id="UP001056120">
    <property type="component" value="Linkage Group LG16"/>
</dbReference>
<dbReference type="EMBL" id="CM042033">
    <property type="protein sequence ID" value="KAI3773924.1"/>
    <property type="molecule type" value="Genomic_DNA"/>
</dbReference>
<keyword evidence="2" id="KW-1185">Reference proteome</keyword>
<evidence type="ECO:0000313" key="1">
    <source>
        <dbReference type="EMBL" id="KAI3773924.1"/>
    </source>
</evidence>
<reference evidence="2" key="1">
    <citation type="journal article" date="2022" name="Mol. Ecol. Resour.">
        <title>The genomes of chicory, endive, great burdock and yacon provide insights into Asteraceae palaeo-polyploidization history and plant inulin production.</title>
        <authorList>
            <person name="Fan W."/>
            <person name="Wang S."/>
            <person name="Wang H."/>
            <person name="Wang A."/>
            <person name="Jiang F."/>
            <person name="Liu H."/>
            <person name="Zhao H."/>
            <person name="Xu D."/>
            <person name="Zhang Y."/>
        </authorList>
    </citation>
    <scope>NUCLEOTIDE SEQUENCE [LARGE SCALE GENOMIC DNA]</scope>
    <source>
        <strain evidence="2">cv. Yunnan</strain>
    </source>
</reference>